<evidence type="ECO:0000313" key="2">
    <source>
        <dbReference type="Proteomes" id="UP000448575"/>
    </source>
</evidence>
<protein>
    <submittedName>
        <fullName evidence="1">2-dehydro-3-deoxygalactonokinase</fullName>
    </submittedName>
</protein>
<proteinExistence type="predicted"/>
<comment type="caution">
    <text evidence="1">The sequence shown here is derived from an EMBL/GenBank/DDBJ whole genome shotgun (WGS) entry which is preliminary data.</text>
</comment>
<dbReference type="RefSeq" id="WP_161027929.1">
    <property type="nucleotide sequence ID" value="NZ_WWCJ01000023.1"/>
</dbReference>
<dbReference type="Gene3D" id="3.30.420.300">
    <property type="entry name" value="2-keto-3-deoxy-galactonokinase, substrate binding domain"/>
    <property type="match status" value="1"/>
</dbReference>
<dbReference type="Proteomes" id="UP000448575">
    <property type="component" value="Unassembled WGS sequence"/>
</dbReference>
<dbReference type="InterPro" id="IPR042257">
    <property type="entry name" value="DGOK_C"/>
</dbReference>
<accession>A0A6N9HNW3</accession>
<dbReference type="SUPFAM" id="SSF53067">
    <property type="entry name" value="Actin-like ATPase domain"/>
    <property type="match status" value="1"/>
</dbReference>
<dbReference type="Pfam" id="PF05035">
    <property type="entry name" value="DGOK"/>
    <property type="match status" value="1"/>
</dbReference>
<name>A0A6N9HNW3_9BURK</name>
<organism evidence="1 2">
    <name type="scientific">Pseudoduganella guangdongensis</name>
    <dbReference type="NCBI Taxonomy" id="2692179"/>
    <lineage>
        <taxon>Bacteria</taxon>
        <taxon>Pseudomonadati</taxon>
        <taxon>Pseudomonadota</taxon>
        <taxon>Betaproteobacteria</taxon>
        <taxon>Burkholderiales</taxon>
        <taxon>Oxalobacteraceae</taxon>
        <taxon>Telluria group</taxon>
        <taxon>Pseudoduganella</taxon>
    </lineage>
</organism>
<keyword evidence="1" id="KW-0418">Kinase</keyword>
<sequence length="291" mass="31018">MNTSASAPKHVLGIDWGTSNRRAYLIDPSGECRARHTDDQGMLAARPHFAQSIDHLLAAMTLPLDTPVIASGMVGSAQGWHEVPYLDISVPLHELPGRLLRAAPNRFIVPGYCQRGAEVDVMRGEETQLLGALALGRDDGWVVLPGTHSKWVLLRAGAIQQIRTYMTGELFATLGAHGTLAPLLGGPEDADAFTAGIDAARLRAPLSNALFRVRARVVSGAMPAAHARSFLSGLLIGTEFVAAQDMSSSVASICSPALQQHYAVAAAQFGITLESLDPDRVYCAALARFFD</sequence>
<dbReference type="EMBL" id="WWCJ01000023">
    <property type="protein sequence ID" value="MYN04977.1"/>
    <property type="molecule type" value="Genomic_DNA"/>
</dbReference>
<keyword evidence="1" id="KW-0808">Transferase</keyword>
<dbReference type="InterPro" id="IPR042258">
    <property type="entry name" value="DGOK_N"/>
</dbReference>
<keyword evidence="2" id="KW-1185">Reference proteome</keyword>
<dbReference type="GO" id="GO:0034194">
    <property type="term" value="P:D-galactonate catabolic process"/>
    <property type="evidence" value="ECO:0007669"/>
    <property type="project" value="InterPro"/>
</dbReference>
<dbReference type="Gene3D" id="3.30.420.310">
    <property type="entry name" value="2-keto-3-deoxy-galactonokinase, C-terminal domain"/>
    <property type="match status" value="1"/>
</dbReference>
<reference evidence="1 2" key="1">
    <citation type="submission" date="2019-12" db="EMBL/GenBank/DDBJ databases">
        <title>Novel species isolated from a subtropical stream in China.</title>
        <authorList>
            <person name="Lu H."/>
        </authorList>
    </citation>
    <scope>NUCLEOTIDE SEQUENCE [LARGE SCALE GENOMIC DNA]</scope>
    <source>
        <strain evidence="1 2">DS3</strain>
    </source>
</reference>
<dbReference type="InterPro" id="IPR007729">
    <property type="entry name" value="DGOK"/>
</dbReference>
<gene>
    <name evidence="1" type="ORF">GTP41_23050</name>
</gene>
<dbReference type="InterPro" id="IPR043129">
    <property type="entry name" value="ATPase_NBD"/>
</dbReference>
<dbReference type="AlphaFoldDB" id="A0A6N9HNW3"/>
<dbReference type="GO" id="GO:0008671">
    <property type="term" value="F:2-dehydro-3-deoxygalactonokinase activity"/>
    <property type="evidence" value="ECO:0007669"/>
    <property type="project" value="InterPro"/>
</dbReference>
<evidence type="ECO:0000313" key="1">
    <source>
        <dbReference type="EMBL" id="MYN04977.1"/>
    </source>
</evidence>